<evidence type="ECO:0000313" key="1">
    <source>
        <dbReference type="EMBL" id="MFK7000322.1"/>
    </source>
</evidence>
<keyword evidence="2" id="KW-1185">Reference proteome</keyword>
<protein>
    <submittedName>
        <fullName evidence="1">DUF2007 domain-containing protein</fullName>
    </submittedName>
</protein>
<comment type="caution">
    <text evidence="1">The sequence shown here is derived from an EMBL/GenBank/DDBJ whole genome shotgun (WGS) entry which is preliminary data.</text>
</comment>
<proteinExistence type="predicted"/>
<sequence length="54" mass="5709">MSLVSVFSGNEIVALAVKAELEINGIIAIIKNEIQATAMAGFWSPYSAVDVLVN</sequence>
<gene>
    <name evidence="1" type="ORF">V3I07_05360</name>
</gene>
<dbReference type="RefSeq" id="WP_088398926.1">
    <property type="nucleotide sequence ID" value="NZ_JAZGZP010000006.1"/>
</dbReference>
<evidence type="ECO:0000313" key="2">
    <source>
        <dbReference type="Proteomes" id="UP001621706"/>
    </source>
</evidence>
<reference evidence="1 2" key="1">
    <citation type="submission" date="2024-02" db="EMBL/GenBank/DDBJ databases">
        <title>Comparative Genomic Analysis of Flavobacterium Species Causing Columnaris Disease of Freshwater Fish in Thailand: Insights into Virulence and Resistance Mechanisms.</title>
        <authorList>
            <person name="Nguyen D."/>
            <person name="Chokmangmeepisarn P."/>
            <person name="Khianchaikhan K."/>
            <person name="Morishita M."/>
            <person name="Bunnoy A."/>
            <person name="Rodkhum C."/>
        </authorList>
    </citation>
    <scope>NUCLEOTIDE SEQUENCE [LARGE SCALE GENOMIC DNA]</scope>
    <source>
        <strain evidence="1 2">CNRT2201</strain>
    </source>
</reference>
<dbReference type="EMBL" id="JAZGZP010000006">
    <property type="protein sequence ID" value="MFK7000322.1"/>
    <property type="molecule type" value="Genomic_DNA"/>
</dbReference>
<accession>A0ABW8P700</accession>
<name>A0ABW8P700_9FLAO</name>
<dbReference type="Proteomes" id="UP001621706">
    <property type="component" value="Unassembled WGS sequence"/>
</dbReference>
<organism evidence="1 2">
    <name type="scientific">Flavobacterium oreochromis</name>
    <dbReference type="NCBI Taxonomy" id="2906078"/>
    <lineage>
        <taxon>Bacteria</taxon>
        <taxon>Pseudomonadati</taxon>
        <taxon>Bacteroidota</taxon>
        <taxon>Flavobacteriia</taxon>
        <taxon>Flavobacteriales</taxon>
        <taxon>Flavobacteriaceae</taxon>
        <taxon>Flavobacterium</taxon>
    </lineage>
</organism>